<proteinExistence type="inferred from homology"/>
<keyword evidence="2 8" id="KW-0808">Transferase</keyword>
<dbReference type="GO" id="GO:0005737">
    <property type="term" value="C:cytoplasm"/>
    <property type="evidence" value="ECO:0007669"/>
    <property type="project" value="UniProtKB-SubCell"/>
</dbReference>
<dbReference type="RefSeq" id="WP_118913305.1">
    <property type="nucleotide sequence ID" value="NZ_CBCRVH010000005.1"/>
</dbReference>
<evidence type="ECO:0000256" key="6">
    <source>
        <dbReference type="ARBA" id="ARBA00023098"/>
    </source>
</evidence>
<dbReference type="Proteomes" id="UP000285376">
    <property type="component" value="Unassembled WGS sequence"/>
</dbReference>
<dbReference type="EC" id="2.7.8.7" evidence="8"/>
<keyword evidence="1 8" id="KW-0444">Lipid biosynthesis</keyword>
<dbReference type="InterPro" id="IPR037143">
    <property type="entry name" value="4-PPantetheinyl_Trfase_dom_sf"/>
</dbReference>
<comment type="caution">
    <text evidence="10">The sequence shown here is derived from an EMBL/GenBank/DDBJ whole genome shotgun (WGS) entry which is preliminary data.</text>
</comment>
<dbReference type="InterPro" id="IPR004568">
    <property type="entry name" value="Ppantetheine-prot_Trfase_dom"/>
</dbReference>
<reference evidence="10 11" key="1">
    <citation type="submission" date="2018-08" db="EMBL/GenBank/DDBJ databases">
        <title>Whole genome sequence analysis of Dermacoccus abyssi bacteria isolated from Deep Mariana trench Micromonospora spp reveals genes involved in the environmental adaptation and production of secondary metabolites.</title>
        <authorList>
            <person name="Abdel-Mageed W.M."/>
            <person name="Lehri B."/>
            <person name="Nouioui I."/>
            <person name="Goodfellow I."/>
            <person name="Jaspars M."/>
            <person name="Karlyshev A."/>
        </authorList>
    </citation>
    <scope>NUCLEOTIDE SEQUENCE [LARGE SCALE GENOMIC DNA]</scope>
    <source>
        <strain evidence="10 11">MT1.1</strain>
    </source>
</reference>
<evidence type="ECO:0000313" key="11">
    <source>
        <dbReference type="Proteomes" id="UP000285376"/>
    </source>
</evidence>
<dbReference type="InterPro" id="IPR002582">
    <property type="entry name" value="ACPS"/>
</dbReference>
<evidence type="ECO:0000256" key="4">
    <source>
        <dbReference type="ARBA" id="ARBA00022832"/>
    </source>
</evidence>
<evidence type="ECO:0000256" key="1">
    <source>
        <dbReference type="ARBA" id="ARBA00022516"/>
    </source>
</evidence>
<dbReference type="Gene3D" id="3.90.470.20">
    <property type="entry name" value="4'-phosphopantetheinyl transferase domain"/>
    <property type="match status" value="1"/>
</dbReference>
<dbReference type="GO" id="GO:0000287">
    <property type="term" value="F:magnesium ion binding"/>
    <property type="evidence" value="ECO:0007669"/>
    <property type="project" value="UniProtKB-UniRule"/>
</dbReference>
<dbReference type="InterPro" id="IPR008278">
    <property type="entry name" value="4-PPantetheinyl_Trfase_dom"/>
</dbReference>
<feature type="binding site" evidence="8">
    <location>
        <position position="50"/>
    </location>
    <ligand>
        <name>Mg(2+)</name>
        <dbReference type="ChEBI" id="CHEBI:18420"/>
    </ligand>
</feature>
<dbReference type="SUPFAM" id="SSF56214">
    <property type="entry name" value="4'-phosphopantetheinyl transferase"/>
    <property type="match status" value="1"/>
</dbReference>
<dbReference type="EMBL" id="QWLM01000007">
    <property type="protein sequence ID" value="RHW45833.1"/>
    <property type="molecule type" value="Genomic_DNA"/>
</dbReference>
<feature type="binding site" evidence="8">
    <location>
        <position position="8"/>
    </location>
    <ligand>
        <name>Mg(2+)</name>
        <dbReference type="ChEBI" id="CHEBI:18420"/>
    </ligand>
</feature>
<dbReference type="Pfam" id="PF01648">
    <property type="entry name" value="ACPS"/>
    <property type="match status" value="1"/>
</dbReference>
<comment type="similarity">
    <text evidence="8">Belongs to the P-Pant transferase superfamily. AcpS family.</text>
</comment>
<protein>
    <recommendedName>
        <fullName evidence="8">Holo-[acyl-carrier-protein] synthase</fullName>
        <shortName evidence="8">Holo-ACP synthase</shortName>
        <ecNumber evidence="8">2.7.8.7</ecNumber>
    </recommendedName>
    <alternativeName>
        <fullName evidence="8">4'-phosphopantetheinyl transferase AcpS</fullName>
    </alternativeName>
</protein>
<keyword evidence="3 8" id="KW-0479">Metal-binding</keyword>
<keyword evidence="7 8" id="KW-0275">Fatty acid biosynthesis</keyword>
<dbReference type="HAMAP" id="MF_00101">
    <property type="entry name" value="AcpS"/>
    <property type="match status" value="1"/>
</dbReference>
<keyword evidence="6 8" id="KW-0443">Lipid metabolism</keyword>
<accession>A0A417Z534</accession>
<keyword evidence="4 8" id="KW-0276">Fatty acid metabolism</keyword>
<evidence type="ECO:0000256" key="2">
    <source>
        <dbReference type="ARBA" id="ARBA00022679"/>
    </source>
</evidence>
<keyword evidence="5 8" id="KW-0460">Magnesium</keyword>
<comment type="subcellular location">
    <subcellularLocation>
        <location evidence="8">Cytoplasm</location>
    </subcellularLocation>
</comment>
<evidence type="ECO:0000256" key="8">
    <source>
        <dbReference type="HAMAP-Rule" id="MF_00101"/>
    </source>
</evidence>
<comment type="cofactor">
    <cofactor evidence="8">
        <name>Mg(2+)</name>
        <dbReference type="ChEBI" id="CHEBI:18420"/>
    </cofactor>
</comment>
<dbReference type="NCBIfam" id="TIGR00516">
    <property type="entry name" value="acpS"/>
    <property type="match status" value="1"/>
</dbReference>
<dbReference type="NCBIfam" id="TIGR00556">
    <property type="entry name" value="pantethn_trn"/>
    <property type="match status" value="1"/>
</dbReference>
<evidence type="ECO:0000256" key="3">
    <source>
        <dbReference type="ARBA" id="ARBA00022723"/>
    </source>
</evidence>
<dbReference type="AlphaFoldDB" id="A0A417Z534"/>
<dbReference type="GO" id="GO:0006633">
    <property type="term" value="P:fatty acid biosynthetic process"/>
    <property type="evidence" value="ECO:0007669"/>
    <property type="project" value="UniProtKB-UniRule"/>
</dbReference>
<name>A0A417Z534_9MICO</name>
<evidence type="ECO:0000259" key="9">
    <source>
        <dbReference type="Pfam" id="PF01648"/>
    </source>
</evidence>
<sequence length="116" mass="12385">MIVGVGIDVVEIDRFAQKLADTPEMRDRLFTPSERDLPIRSLAARFAAKEALSKALGAPPGMSWQDAEVDKNSDGQPYFRTGGTVEARMSALDVDALHLSLTHDGGIASAVCIAEG</sequence>
<evidence type="ECO:0000256" key="5">
    <source>
        <dbReference type="ARBA" id="ARBA00022842"/>
    </source>
</evidence>
<evidence type="ECO:0000313" key="10">
    <source>
        <dbReference type="EMBL" id="RHW45833.1"/>
    </source>
</evidence>
<comment type="catalytic activity">
    <reaction evidence="8">
        <text>apo-[ACP] + CoA = holo-[ACP] + adenosine 3',5'-bisphosphate + H(+)</text>
        <dbReference type="Rhea" id="RHEA:12068"/>
        <dbReference type="Rhea" id="RHEA-COMP:9685"/>
        <dbReference type="Rhea" id="RHEA-COMP:9690"/>
        <dbReference type="ChEBI" id="CHEBI:15378"/>
        <dbReference type="ChEBI" id="CHEBI:29999"/>
        <dbReference type="ChEBI" id="CHEBI:57287"/>
        <dbReference type="ChEBI" id="CHEBI:58343"/>
        <dbReference type="ChEBI" id="CHEBI:64479"/>
        <dbReference type="EC" id="2.7.8.7"/>
    </reaction>
</comment>
<keyword evidence="8" id="KW-0963">Cytoplasm</keyword>
<dbReference type="GO" id="GO:0008897">
    <property type="term" value="F:holo-[acyl-carrier-protein] synthase activity"/>
    <property type="evidence" value="ECO:0007669"/>
    <property type="project" value="UniProtKB-UniRule"/>
</dbReference>
<feature type="domain" description="4'-phosphopantetheinyl transferase" evidence="9">
    <location>
        <begin position="4"/>
        <end position="87"/>
    </location>
</feature>
<comment type="function">
    <text evidence="8">Transfers the 4'-phosphopantetheine moiety from coenzyme A to a Ser of acyl-carrier-protein.</text>
</comment>
<gene>
    <name evidence="8" type="primary">acpS</name>
    <name evidence="10" type="ORF">D1832_07465</name>
</gene>
<organism evidence="10 11">
    <name type="scientific">Dermacoccus abyssi</name>
    <dbReference type="NCBI Taxonomy" id="322596"/>
    <lineage>
        <taxon>Bacteria</taxon>
        <taxon>Bacillati</taxon>
        <taxon>Actinomycetota</taxon>
        <taxon>Actinomycetes</taxon>
        <taxon>Micrococcales</taxon>
        <taxon>Dermacoccaceae</taxon>
        <taxon>Dermacoccus</taxon>
    </lineage>
</organism>
<dbReference type="NCBIfam" id="NF000832">
    <property type="entry name" value="PRK00070.3-2"/>
    <property type="match status" value="1"/>
</dbReference>
<evidence type="ECO:0000256" key="7">
    <source>
        <dbReference type="ARBA" id="ARBA00023160"/>
    </source>
</evidence>